<evidence type="ECO:0000313" key="6">
    <source>
        <dbReference type="Proteomes" id="UP000720189"/>
    </source>
</evidence>
<dbReference type="Pfam" id="PF24883">
    <property type="entry name" value="NPHP3_N"/>
    <property type="match status" value="1"/>
</dbReference>
<dbReference type="Pfam" id="PF12796">
    <property type="entry name" value="Ank_2"/>
    <property type="match status" value="3"/>
</dbReference>
<name>A0A9P9KE80_FUSRE</name>
<gene>
    <name evidence="5" type="ORF">BKA55DRAFT_724232</name>
</gene>
<dbReference type="GeneID" id="70231023"/>
<feature type="repeat" description="ANK" evidence="2">
    <location>
        <begin position="737"/>
        <end position="769"/>
    </location>
</feature>
<keyword evidence="1" id="KW-0677">Repeat</keyword>
<dbReference type="Gene3D" id="3.40.50.300">
    <property type="entry name" value="P-loop containing nucleotide triphosphate hydrolases"/>
    <property type="match status" value="1"/>
</dbReference>
<organism evidence="5 6">
    <name type="scientific">Fusarium redolens</name>
    <dbReference type="NCBI Taxonomy" id="48865"/>
    <lineage>
        <taxon>Eukaryota</taxon>
        <taxon>Fungi</taxon>
        <taxon>Dikarya</taxon>
        <taxon>Ascomycota</taxon>
        <taxon>Pezizomycotina</taxon>
        <taxon>Sordariomycetes</taxon>
        <taxon>Hypocreomycetidae</taxon>
        <taxon>Hypocreales</taxon>
        <taxon>Nectriaceae</taxon>
        <taxon>Fusarium</taxon>
        <taxon>Fusarium redolens species complex</taxon>
    </lineage>
</organism>
<dbReference type="InterPro" id="IPR027417">
    <property type="entry name" value="P-loop_NTPase"/>
</dbReference>
<feature type="repeat" description="ANK" evidence="2">
    <location>
        <begin position="905"/>
        <end position="937"/>
    </location>
</feature>
<evidence type="ECO:0000313" key="5">
    <source>
        <dbReference type="EMBL" id="KAH7259272.1"/>
    </source>
</evidence>
<evidence type="ECO:0000256" key="1">
    <source>
        <dbReference type="ARBA" id="ARBA00022737"/>
    </source>
</evidence>
<dbReference type="AlphaFoldDB" id="A0A9P9KE80"/>
<dbReference type="SUPFAM" id="SSF48403">
    <property type="entry name" value="Ankyrin repeat"/>
    <property type="match status" value="1"/>
</dbReference>
<dbReference type="PANTHER" id="PTHR10039:SF5">
    <property type="entry name" value="NACHT DOMAIN-CONTAINING PROTEIN"/>
    <property type="match status" value="1"/>
</dbReference>
<protein>
    <submittedName>
        <fullName evidence="5">Ankyrin repeat-containing domain protein</fullName>
    </submittedName>
</protein>
<feature type="region of interest" description="Disordered" evidence="3">
    <location>
        <begin position="1"/>
        <end position="76"/>
    </location>
</feature>
<dbReference type="EMBL" id="JAGMUX010000005">
    <property type="protein sequence ID" value="KAH7259272.1"/>
    <property type="molecule type" value="Genomic_DNA"/>
</dbReference>
<dbReference type="OrthoDB" id="194358at2759"/>
<dbReference type="PROSITE" id="PS50088">
    <property type="entry name" value="ANK_REPEAT"/>
    <property type="match status" value="6"/>
</dbReference>
<dbReference type="Proteomes" id="UP000720189">
    <property type="component" value="Unassembled WGS sequence"/>
</dbReference>
<dbReference type="PROSITE" id="PS50297">
    <property type="entry name" value="ANK_REP_REGION"/>
    <property type="match status" value="4"/>
</dbReference>
<dbReference type="PANTHER" id="PTHR10039">
    <property type="entry name" value="AMELOGENIN"/>
    <property type="match status" value="1"/>
</dbReference>
<feature type="compositionally biased region" description="Basic and acidic residues" evidence="3">
    <location>
        <begin position="53"/>
        <end position="68"/>
    </location>
</feature>
<dbReference type="SMART" id="SM00248">
    <property type="entry name" value="ANK"/>
    <property type="match status" value="9"/>
</dbReference>
<evidence type="ECO:0000256" key="2">
    <source>
        <dbReference type="PROSITE-ProRule" id="PRU00023"/>
    </source>
</evidence>
<dbReference type="RefSeq" id="XP_046051980.1">
    <property type="nucleotide sequence ID" value="XM_046201069.1"/>
</dbReference>
<feature type="repeat" description="ANK" evidence="2">
    <location>
        <begin position="997"/>
        <end position="1031"/>
    </location>
</feature>
<feature type="domain" description="Nephrocystin 3-like N-terminal" evidence="4">
    <location>
        <begin position="102"/>
        <end position="274"/>
    </location>
</feature>
<dbReference type="InterPro" id="IPR056884">
    <property type="entry name" value="NPHP3-like_N"/>
</dbReference>
<feature type="repeat" description="ANK" evidence="2">
    <location>
        <begin position="1032"/>
        <end position="1067"/>
    </location>
</feature>
<dbReference type="SUPFAM" id="SSF52540">
    <property type="entry name" value="P-loop containing nucleoside triphosphate hydrolases"/>
    <property type="match status" value="1"/>
</dbReference>
<keyword evidence="6" id="KW-1185">Reference proteome</keyword>
<evidence type="ECO:0000256" key="3">
    <source>
        <dbReference type="SAM" id="MobiDB-lite"/>
    </source>
</evidence>
<feature type="repeat" description="ANK" evidence="2">
    <location>
        <begin position="770"/>
        <end position="802"/>
    </location>
</feature>
<dbReference type="InterPro" id="IPR002110">
    <property type="entry name" value="Ankyrin_rpt"/>
</dbReference>
<reference evidence="5" key="1">
    <citation type="journal article" date="2021" name="Nat. Commun.">
        <title>Genetic determinants of endophytism in the Arabidopsis root mycobiome.</title>
        <authorList>
            <person name="Mesny F."/>
            <person name="Miyauchi S."/>
            <person name="Thiergart T."/>
            <person name="Pickel B."/>
            <person name="Atanasova L."/>
            <person name="Karlsson M."/>
            <person name="Huettel B."/>
            <person name="Barry K.W."/>
            <person name="Haridas S."/>
            <person name="Chen C."/>
            <person name="Bauer D."/>
            <person name="Andreopoulos W."/>
            <person name="Pangilinan J."/>
            <person name="LaButti K."/>
            <person name="Riley R."/>
            <person name="Lipzen A."/>
            <person name="Clum A."/>
            <person name="Drula E."/>
            <person name="Henrissat B."/>
            <person name="Kohler A."/>
            <person name="Grigoriev I.V."/>
            <person name="Martin F.M."/>
            <person name="Hacquard S."/>
        </authorList>
    </citation>
    <scope>NUCLEOTIDE SEQUENCE</scope>
    <source>
        <strain evidence="5">MPI-CAGE-AT-0023</strain>
    </source>
</reference>
<proteinExistence type="predicted"/>
<dbReference type="Gene3D" id="1.25.40.20">
    <property type="entry name" value="Ankyrin repeat-containing domain"/>
    <property type="match status" value="3"/>
</dbReference>
<accession>A0A9P9KE80</accession>
<dbReference type="InterPro" id="IPR036770">
    <property type="entry name" value="Ankyrin_rpt-contain_sf"/>
</dbReference>
<comment type="caution">
    <text evidence="5">The sequence shown here is derived from an EMBL/GenBank/DDBJ whole genome shotgun (WGS) entry which is preliminary data.</text>
</comment>
<evidence type="ECO:0000259" key="4">
    <source>
        <dbReference type="Pfam" id="PF24883"/>
    </source>
</evidence>
<feature type="repeat" description="ANK" evidence="2">
    <location>
        <begin position="702"/>
        <end position="736"/>
    </location>
</feature>
<sequence length="1089" mass="121718">MPGPSRLHQGGSEFASPITGHNVDLGNKSLTRRDTAQTINHHNYYGHSTAPLEDQRDEQRGEKRKYTDDQGSNPPLETLLKSLRFIQIDARHDNIKKAHAKTCKWILKRAEYLDWLNPNKVDEHHGFLWIKGKPGAGKSTLMKFILGNARRRMKDKFIISFFFNARGEQLEKSTTGMYRSLLLQMLQQLPRLHSVLDPGLVLGIGENHDWSVEALRTLFEQTVEGLGNSSVVMFIDALDECNESDIRAMVSSFKSLGSLSVAEGVSFQVCLASRHYPHITMPKKVELVLEGQEGHEQDIISYLDSELEIGDSKLANEVRSQIKEKASGVFMWAVLVSGILQQKYDQGRIHTLKQTLREIPGDLHELFRDILTRDDANKDELLLCIQWVLFARHPLKPEQLYFAIRSHIECATCKWDRDEIPEDAIGNFILSSSKGLAEVTRVKQDPTVQFIHESVRDFLLKDNGLRVILMEASGNLGAESHDQLKKCCFEYTKFYTTEHGALANDSKEQLVDARGTADDEFPFLKYAVQNVLYHANAAEEGNISQARFLEIFPLGEWIQYNNVFQDKEVRRHTSEASLLYLLAEYNFGSLIEGIQGSQSCFDIEGERYGAPILAAMATGSRLTVWKLLKRETRDEPATSLLHSLCNEYDVEQKRKSRIGRDFKFKPKRSLLYYILHDEDLVVASFAITSSKAYTNIDFRTHRGETAFSVANQQGHDFFATVKLLVDNGADIEVRDLFGRTLLCRAAHRGNAAALAYLLRKGANIEQTDNLGDTPLAHATIHCNKECMKQLISKGANVAVVDISGQTLLFKAAQSLTEYEAKMHLLLAQDVDVQKIDDDGYTALTWSLKKGCATKAIVQVLKEHGNKIDQIDHLGTTPLMLALNCHLSIFKQLIDMGAEIDSVDNKGQSALLRAVKLKAEDQARLLIENGAYTDVFDTLTKRTALSYAVTSRRDDIFYVREGHPVEGLKLAAHRNRLHPGIAEALLIGGAAVDVTDVTGRTPLSYAADNSFPSADFIRLLLDHGADVNRADNSGRTPLFYAASCDDLQAVDCVQLLVDRGAIPGIVDRTGNPALSYAATSAVRALLSSFL</sequence>
<keyword evidence="2" id="KW-0040">ANK repeat</keyword>